<dbReference type="EMBL" id="CP036426">
    <property type="protein sequence ID" value="QDV35830.1"/>
    <property type="molecule type" value="Genomic_DNA"/>
</dbReference>
<organism evidence="2 3">
    <name type="scientific">Tautonia plasticadhaerens</name>
    <dbReference type="NCBI Taxonomy" id="2527974"/>
    <lineage>
        <taxon>Bacteria</taxon>
        <taxon>Pseudomonadati</taxon>
        <taxon>Planctomycetota</taxon>
        <taxon>Planctomycetia</taxon>
        <taxon>Isosphaerales</taxon>
        <taxon>Isosphaeraceae</taxon>
        <taxon>Tautonia</taxon>
    </lineage>
</organism>
<dbReference type="Gene3D" id="3.30.160.100">
    <property type="entry name" value="Ribosome hibernation promotion factor-like"/>
    <property type="match status" value="1"/>
</dbReference>
<accession>A0A518H4S3</accession>
<gene>
    <name evidence="2" type="ORF">ElP_37380</name>
</gene>
<feature type="compositionally biased region" description="Pro residues" evidence="1">
    <location>
        <begin position="114"/>
        <end position="126"/>
    </location>
</feature>
<dbReference type="AlphaFoldDB" id="A0A518H4S3"/>
<evidence type="ECO:0000313" key="2">
    <source>
        <dbReference type="EMBL" id="QDV35830.1"/>
    </source>
</evidence>
<keyword evidence="2" id="KW-0687">Ribonucleoprotein</keyword>
<reference evidence="2 3" key="1">
    <citation type="submission" date="2019-02" db="EMBL/GenBank/DDBJ databases">
        <title>Deep-cultivation of Planctomycetes and their phenomic and genomic characterization uncovers novel biology.</title>
        <authorList>
            <person name="Wiegand S."/>
            <person name="Jogler M."/>
            <person name="Boedeker C."/>
            <person name="Pinto D."/>
            <person name="Vollmers J."/>
            <person name="Rivas-Marin E."/>
            <person name="Kohn T."/>
            <person name="Peeters S.H."/>
            <person name="Heuer A."/>
            <person name="Rast P."/>
            <person name="Oberbeckmann S."/>
            <person name="Bunk B."/>
            <person name="Jeske O."/>
            <person name="Meyerdierks A."/>
            <person name="Storesund J.E."/>
            <person name="Kallscheuer N."/>
            <person name="Luecker S."/>
            <person name="Lage O.M."/>
            <person name="Pohl T."/>
            <person name="Merkel B.J."/>
            <person name="Hornburger P."/>
            <person name="Mueller R.-W."/>
            <person name="Bruemmer F."/>
            <person name="Labrenz M."/>
            <person name="Spormann A.M."/>
            <person name="Op den Camp H."/>
            <person name="Overmann J."/>
            <person name="Amann R."/>
            <person name="Jetten M.S.M."/>
            <person name="Mascher T."/>
            <person name="Medema M.H."/>
            <person name="Devos D.P."/>
            <person name="Kaster A.-K."/>
            <person name="Ovreas L."/>
            <person name="Rohde M."/>
            <person name="Galperin M.Y."/>
            <person name="Jogler C."/>
        </authorList>
    </citation>
    <scope>NUCLEOTIDE SEQUENCE [LARGE SCALE GENOMIC DNA]</scope>
    <source>
        <strain evidence="2 3">ElP</strain>
    </source>
</reference>
<dbReference type="GO" id="GO:0005840">
    <property type="term" value="C:ribosome"/>
    <property type="evidence" value="ECO:0007669"/>
    <property type="project" value="UniProtKB-KW"/>
</dbReference>
<dbReference type="Proteomes" id="UP000317835">
    <property type="component" value="Chromosome"/>
</dbReference>
<dbReference type="Pfam" id="PF02482">
    <property type="entry name" value="Ribosomal_S30AE"/>
    <property type="match status" value="1"/>
</dbReference>
<name>A0A518H4S3_9BACT</name>
<keyword evidence="2" id="KW-0689">Ribosomal protein</keyword>
<sequence>MHIEISSRHGLSLDPSQQAYVQEKAEKLLKYFNRLMEIEVVVDHQKSGWWMEMVVSAEHKHDFVARGDAPGLEAVTDQVVHMIEQQIRRYKGRIQDHRDEVPQGGTSPTRPDLPEPPGSDEPPPAG</sequence>
<evidence type="ECO:0000256" key="1">
    <source>
        <dbReference type="SAM" id="MobiDB-lite"/>
    </source>
</evidence>
<dbReference type="InterPro" id="IPR036567">
    <property type="entry name" value="RHF-like"/>
</dbReference>
<dbReference type="OrthoDB" id="276526at2"/>
<proteinExistence type="predicted"/>
<dbReference type="KEGG" id="tpla:ElP_37380"/>
<keyword evidence="3" id="KW-1185">Reference proteome</keyword>
<dbReference type="CDD" id="cd00552">
    <property type="entry name" value="RaiA"/>
    <property type="match status" value="1"/>
</dbReference>
<dbReference type="InterPro" id="IPR003489">
    <property type="entry name" value="RHF/RaiA"/>
</dbReference>
<evidence type="ECO:0000313" key="3">
    <source>
        <dbReference type="Proteomes" id="UP000317835"/>
    </source>
</evidence>
<protein>
    <submittedName>
        <fullName evidence="2">Sigma 54 modulation protein / S30EA ribosomal protein</fullName>
    </submittedName>
</protein>
<dbReference type="SUPFAM" id="SSF69754">
    <property type="entry name" value="Ribosome binding protein Y (YfiA homologue)"/>
    <property type="match status" value="1"/>
</dbReference>
<feature type="region of interest" description="Disordered" evidence="1">
    <location>
        <begin position="90"/>
        <end position="126"/>
    </location>
</feature>